<reference evidence="3 4" key="1">
    <citation type="submission" date="2019-12" db="EMBL/GenBank/DDBJ databases">
        <title>Complete genome sequence of Algicella marina strain 9Alg 56(T) isolated from the red alga Tichocarpus crinitus.</title>
        <authorList>
            <person name="Kim S.-G."/>
            <person name="Nedashkovskaya O.I."/>
        </authorList>
    </citation>
    <scope>NUCLEOTIDE SEQUENCE [LARGE SCALE GENOMIC DNA]</scope>
    <source>
        <strain evidence="3 4">9Alg 56</strain>
    </source>
</reference>
<gene>
    <name evidence="3" type="ORF">GO499_18575</name>
</gene>
<dbReference type="Pfam" id="PF06037">
    <property type="entry name" value="DUF922"/>
    <property type="match status" value="1"/>
</dbReference>
<dbReference type="EMBL" id="CP046620">
    <property type="protein sequence ID" value="QHQ37044.1"/>
    <property type="molecule type" value="Genomic_DNA"/>
</dbReference>
<evidence type="ECO:0000256" key="1">
    <source>
        <dbReference type="SAM" id="MobiDB-lite"/>
    </source>
</evidence>
<dbReference type="RefSeq" id="WP_161863586.1">
    <property type="nucleotide sequence ID" value="NZ_CP046620.1"/>
</dbReference>
<name>A0A6P1T282_9RHOB</name>
<feature type="chain" id="PRO_5026877730" evidence="2">
    <location>
        <begin position="22"/>
        <end position="198"/>
    </location>
</feature>
<dbReference type="KEGG" id="amaq:GO499_18575"/>
<feature type="region of interest" description="Disordered" evidence="1">
    <location>
        <begin position="176"/>
        <end position="198"/>
    </location>
</feature>
<evidence type="ECO:0000313" key="3">
    <source>
        <dbReference type="EMBL" id="QHQ37044.1"/>
    </source>
</evidence>
<protein>
    <submittedName>
        <fullName evidence="3">DUF922 domain-containing protein</fullName>
    </submittedName>
</protein>
<sequence>MAYRAALLAASLAFPAGMALAQISIPEPPPEPEVVDPEVAAEELAKTVAELPPVDESVGTSYYLVQGSTLEGLEEAMRAKGPDALAGQGIWNVSYGLEPCTVSLSATISMPKLIGKSAFTDEDMIVWEEMLTALEAYQQEHVAIGREAATEVRSLNCTTEEEGGIEAVIAKYREKSAAMDESTENGAKSGVRLTTPEA</sequence>
<proteinExistence type="predicted"/>
<evidence type="ECO:0000256" key="2">
    <source>
        <dbReference type="SAM" id="SignalP"/>
    </source>
</evidence>
<keyword evidence="4" id="KW-1185">Reference proteome</keyword>
<dbReference type="AlphaFoldDB" id="A0A6P1T282"/>
<dbReference type="InterPro" id="IPR010321">
    <property type="entry name" value="DUF922"/>
</dbReference>
<evidence type="ECO:0000313" key="4">
    <source>
        <dbReference type="Proteomes" id="UP000464495"/>
    </source>
</evidence>
<dbReference type="Proteomes" id="UP000464495">
    <property type="component" value="Chromosome"/>
</dbReference>
<keyword evidence="2" id="KW-0732">Signal</keyword>
<accession>A0A6P1T282</accession>
<feature type="signal peptide" evidence="2">
    <location>
        <begin position="1"/>
        <end position="21"/>
    </location>
</feature>
<organism evidence="3 4">
    <name type="scientific">Algicella marina</name>
    <dbReference type="NCBI Taxonomy" id="2683284"/>
    <lineage>
        <taxon>Bacteria</taxon>
        <taxon>Pseudomonadati</taxon>
        <taxon>Pseudomonadota</taxon>
        <taxon>Alphaproteobacteria</taxon>
        <taxon>Rhodobacterales</taxon>
        <taxon>Paracoccaceae</taxon>
        <taxon>Algicella</taxon>
    </lineage>
</organism>